<dbReference type="Pfam" id="PF01933">
    <property type="entry name" value="CofD"/>
    <property type="match status" value="1"/>
</dbReference>
<dbReference type="OrthoDB" id="7466225at2"/>
<dbReference type="NCBIfam" id="TIGR01819">
    <property type="entry name" value="F420_cofD"/>
    <property type="match status" value="1"/>
</dbReference>
<dbReference type="Gene3D" id="1.10.8.240">
    <property type="entry name" value="CofD-like domain"/>
    <property type="match status" value="1"/>
</dbReference>
<keyword evidence="1 3" id="KW-0808">Transferase</keyword>
<gene>
    <name evidence="3" type="ORF">FE374_01130</name>
</gene>
<reference evidence="3 4" key="1">
    <citation type="submission" date="2019-05" db="EMBL/GenBank/DDBJ databases">
        <title>Georgenia *** sp. nov., and Georgenia *** sp. nov., isolated from the intestinal contents of plateau pika (Ochotona curzoniae) in the Qinghai-Tibet plateau of China.</title>
        <authorList>
            <person name="Tian Z."/>
        </authorList>
    </citation>
    <scope>NUCLEOTIDE SEQUENCE [LARGE SCALE GENOMIC DNA]</scope>
    <source>
        <strain evidence="3 4">Z443</strain>
    </source>
</reference>
<dbReference type="Proteomes" id="UP000314616">
    <property type="component" value="Chromosome"/>
</dbReference>
<dbReference type="HAMAP" id="MF_01257">
    <property type="entry name" value="CofD"/>
    <property type="match status" value="1"/>
</dbReference>
<dbReference type="Gene3D" id="3.40.50.10680">
    <property type="entry name" value="CofD-like domains"/>
    <property type="match status" value="1"/>
</dbReference>
<protein>
    <submittedName>
        <fullName evidence="3">2-phospho-L-lactate transferase</fullName>
        <ecNumber evidence="3">2.7.8.28</ecNumber>
    </submittedName>
</protein>
<dbReference type="GO" id="GO:0000287">
    <property type="term" value="F:magnesium ion binding"/>
    <property type="evidence" value="ECO:0007669"/>
    <property type="project" value="InterPro"/>
</dbReference>
<dbReference type="EMBL" id="CP040915">
    <property type="protein sequence ID" value="QDC23417.1"/>
    <property type="molecule type" value="Genomic_DNA"/>
</dbReference>
<dbReference type="SUPFAM" id="SSF142338">
    <property type="entry name" value="CofD-like"/>
    <property type="match status" value="1"/>
</dbReference>
<name>A0A5B8C011_9MICO</name>
<dbReference type="InterPro" id="IPR002882">
    <property type="entry name" value="CofD"/>
</dbReference>
<evidence type="ECO:0000256" key="2">
    <source>
        <dbReference type="ARBA" id="ARBA00022842"/>
    </source>
</evidence>
<dbReference type="EC" id="2.7.8.28" evidence="3"/>
<keyword evidence="2" id="KW-0460">Magnesium</keyword>
<proteinExistence type="inferred from homology"/>
<dbReference type="PANTHER" id="PTHR43007:SF1">
    <property type="entry name" value="2-PHOSPHO-L-LACTATE TRANSFERASE"/>
    <property type="match status" value="1"/>
</dbReference>
<dbReference type="InterPro" id="IPR010115">
    <property type="entry name" value="FbiA/CofD"/>
</dbReference>
<evidence type="ECO:0000313" key="3">
    <source>
        <dbReference type="EMBL" id="QDC23417.1"/>
    </source>
</evidence>
<dbReference type="CDD" id="cd07186">
    <property type="entry name" value="CofD_like"/>
    <property type="match status" value="1"/>
</dbReference>
<organism evidence="3 4">
    <name type="scientific">Georgenia yuyongxinii</name>
    <dbReference type="NCBI Taxonomy" id="2589797"/>
    <lineage>
        <taxon>Bacteria</taxon>
        <taxon>Bacillati</taxon>
        <taxon>Actinomycetota</taxon>
        <taxon>Actinomycetes</taxon>
        <taxon>Micrococcales</taxon>
        <taxon>Bogoriellaceae</taxon>
        <taxon>Georgenia</taxon>
    </lineage>
</organism>
<dbReference type="GO" id="GO:0043743">
    <property type="term" value="F:LPPG:FO 2-phospho-L-lactate transferase activity"/>
    <property type="evidence" value="ECO:0007669"/>
    <property type="project" value="UniProtKB-EC"/>
</dbReference>
<dbReference type="AlphaFoldDB" id="A0A5B8C011"/>
<dbReference type="PANTHER" id="PTHR43007">
    <property type="entry name" value="2-PHOSPHO-L-LACTATE TRANSFERASE"/>
    <property type="match status" value="1"/>
</dbReference>
<dbReference type="InterPro" id="IPR038136">
    <property type="entry name" value="CofD-like_dom_sf"/>
</dbReference>
<dbReference type="RefSeq" id="WP_139926859.1">
    <property type="nucleotide sequence ID" value="NZ_CP040915.1"/>
</dbReference>
<accession>A0A5B8C011</accession>
<evidence type="ECO:0000313" key="4">
    <source>
        <dbReference type="Proteomes" id="UP000314616"/>
    </source>
</evidence>
<sequence length="312" mass="32422">MSSTDPRVTVLSGGGGGAKLAHGLARAIADLTVVVNTADDAVVYGLSVSPDLDTVMYTLAGLANRETGWGVGGDTFTTLDAMTRLGEDTWFRIGDQDLATNVVRTTRLRAGAQLSEVTGQLAAALGVRASLLPMTDDWVATVVDTDVGRLGFQEYFVGRRHQDEVRGIVLDGVEEARPAPGVLEALAAADVVVVGPSNPFVSIGPILAVPGVRDALAGTSARRVGVSPIVGGRALKGPAAAMLTALGHETSALGVARLYAGLLDLYVIDEQDRHLAPEIEALGLPVAVLATVMDDPDDRERLARELLDAARG</sequence>
<evidence type="ECO:0000256" key="1">
    <source>
        <dbReference type="ARBA" id="ARBA00022679"/>
    </source>
</evidence>
<dbReference type="KEGG" id="gyu:FE374_01130"/>